<dbReference type="PANTHER" id="PTHR42796">
    <property type="entry name" value="FUMARYLACETOACETATE HYDROLASE DOMAIN-CONTAINING PROTEIN 2A-RELATED"/>
    <property type="match status" value="1"/>
</dbReference>
<evidence type="ECO:0000313" key="5">
    <source>
        <dbReference type="Proteomes" id="UP000608579"/>
    </source>
</evidence>
<keyword evidence="4" id="KW-0378">Hydrolase</keyword>
<organism evidence="4 5">
    <name type="scientific">Caldiarchaeum subterraneum</name>
    <dbReference type="NCBI Taxonomy" id="311458"/>
    <lineage>
        <taxon>Archaea</taxon>
        <taxon>Nitrososphaerota</taxon>
        <taxon>Candidatus Caldarchaeales</taxon>
        <taxon>Candidatus Caldarchaeaceae</taxon>
        <taxon>Candidatus Caldarchaeum</taxon>
    </lineage>
</organism>
<dbReference type="PANTHER" id="PTHR42796:SF4">
    <property type="entry name" value="FUMARYLACETOACETATE HYDROLASE DOMAIN-CONTAINING PROTEIN 2A"/>
    <property type="match status" value="1"/>
</dbReference>
<gene>
    <name evidence="4" type="ORF">EYH45_04315</name>
</gene>
<evidence type="ECO:0000313" key="4">
    <source>
        <dbReference type="EMBL" id="HIQ29770.1"/>
    </source>
</evidence>
<evidence type="ECO:0000259" key="3">
    <source>
        <dbReference type="Pfam" id="PF01557"/>
    </source>
</evidence>
<dbReference type="InterPro" id="IPR036663">
    <property type="entry name" value="Fumarylacetoacetase_C_sf"/>
</dbReference>
<reference evidence="4" key="1">
    <citation type="journal article" date="2020" name="ISME J.">
        <title>Gammaproteobacteria mediating utilization of methyl-, sulfur- and petroleum organic compounds in deep ocean hydrothermal plumes.</title>
        <authorList>
            <person name="Zhou Z."/>
            <person name="Liu Y."/>
            <person name="Pan J."/>
            <person name="Cron B.R."/>
            <person name="Toner B.M."/>
            <person name="Anantharaman K."/>
            <person name="Breier J.A."/>
            <person name="Dick G.J."/>
            <person name="Li M."/>
        </authorList>
    </citation>
    <scope>NUCLEOTIDE SEQUENCE</scope>
    <source>
        <strain evidence="4">SZUA-1515</strain>
    </source>
</reference>
<dbReference type="FunFam" id="3.90.850.10:FF:000002">
    <property type="entry name" value="2-hydroxyhepta-2,4-diene-1,7-dioate isomerase"/>
    <property type="match status" value="1"/>
</dbReference>
<dbReference type="Gene3D" id="3.90.850.10">
    <property type="entry name" value="Fumarylacetoacetase-like, C-terminal domain"/>
    <property type="match status" value="1"/>
</dbReference>
<proteinExistence type="inferred from homology"/>
<keyword evidence="2" id="KW-0479">Metal-binding</keyword>
<evidence type="ECO:0000256" key="1">
    <source>
        <dbReference type="ARBA" id="ARBA00010211"/>
    </source>
</evidence>
<dbReference type="GO" id="GO:0016853">
    <property type="term" value="F:isomerase activity"/>
    <property type="evidence" value="ECO:0007669"/>
    <property type="project" value="UniProtKB-ARBA"/>
</dbReference>
<comment type="caution">
    <text evidence="4">The sequence shown here is derived from an EMBL/GenBank/DDBJ whole genome shotgun (WGS) entry which is preliminary data.</text>
</comment>
<dbReference type="GO" id="GO:0019752">
    <property type="term" value="P:carboxylic acid metabolic process"/>
    <property type="evidence" value="ECO:0007669"/>
    <property type="project" value="UniProtKB-ARBA"/>
</dbReference>
<dbReference type="InterPro" id="IPR051121">
    <property type="entry name" value="FAH"/>
</dbReference>
<sequence length="310" mass="34526">MRLLSFSVNNDSVRVGLLTDKGILDLATAYRIIYGDDSTPNWFNSMRSLLAGGDDAIQLVKKLEKKASTLGYSKPLYYSPSEINFKPPVPDARKILCVAANYVSHGKELTIKVPEKPYFFGKYPNTLIGHEENILIPKTSNKIDYEIELAVIIGKRGKYIPKERAEEYIAGYTVFNDISFRDKQFPPGWPQQLNPYGQNWILGKSLDTAAPCGPYLVTKDEVGNPYPLRLTLKVNGEVRQDGTTDDMFHKIGNLIEYISDGLTLEPGDIIATGTPAGVAAAGKEYLKHNDVIEAEIERVGLLRNKVVNEQ</sequence>
<protein>
    <submittedName>
        <fullName evidence="4">FAA hydrolase family protein</fullName>
    </submittedName>
</protein>
<accession>A0A832ZVQ4</accession>
<feature type="domain" description="Fumarylacetoacetase-like C-terminal" evidence="3">
    <location>
        <begin position="94"/>
        <end position="307"/>
    </location>
</feature>
<dbReference type="Pfam" id="PF01557">
    <property type="entry name" value="FAA_hydrolase"/>
    <property type="match status" value="1"/>
</dbReference>
<dbReference type="InterPro" id="IPR011234">
    <property type="entry name" value="Fumarylacetoacetase-like_C"/>
</dbReference>
<comment type="similarity">
    <text evidence="1">Belongs to the FAH family.</text>
</comment>
<dbReference type="GO" id="GO:0016787">
    <property type="term" value="F:hydrolase activity"/>
    <property type="evidence" value="ECO:0007669"/>
    <property type="project" value="UniProtKB-KW"/>
</dbReference>
<evidence type="ECO:0000256" key="2">
    <source>
        <dbReference type="ARBA" id="ARBA00022723"/>
    </source>
</evidence>
<dbReference type="Proteomes" id="UP000608579">
    <property type="component" value="Unassembled WGS sequence"/>
</dbReference>
<dbReference type="GO" id="GO:0046872">
    <property type="term" value="F:metal ion binding"/>
    <property type="evidence" value="ECO:0007669"/>
    <property type="project" value="UniProtKB-KW"/>
</dbReference>
<dbReference type="SUPFAM" id="SSF56529">
    <property type="entry name" value="FAH"/>
    <property type="match status" value="1"/>
</dbReference>
<dbReference type="AlphaFoldDB" id="A0A832ZVQ4"/>
<dbReference type="EMBL" id="DQVM01000082">
    <property type="protein sequence ID" value="HIQ29770.1"/>
    <property type="molecule type" value="Genomic_DNA"/>
</dbReference>
<name>A0A832ZVQ4_CALS0</name>